<evidence type="ECO:0000313" key="2">
    <source>
        <dbReference type="Proteomes" id="UP000287296"/>
    </source>
</evidence>
<evidence type="ECO:0000313" key="1">
    <source>
        <dbReference type="EMBL" id="RST57372.1"/>
    </source>
</evidence>
<sequence>MESKDKELAFPHLDKWQWKPNVVEAVQAMEREHGPLKVLVQKVDVHTCKNNGDISIHEFTAETIIKGKEVIVSDAFSVLWFIEWGIIRHWNSINLSEKFLNTKIGKIWLGYLIQECKPQYLVY</sequence>
<reference evidence="1 2" key="1">
    <citation type="submission" date="2018-12" db="EMBL/GenBank/DDBJ databases">
        <authorList>
            <person name="Sun L."/>
            <person name="Chen Z."/>
        </authorList>
    </citation>
    <scope>NUCLEOTIDE SEQUENCE [LARGE SCALE GENOMIC DNA]</scope>
    <source>
        <strain evidence="1 2">LMG 29736</strain>
    </source>
</reference>
<dbReference type="Proteomes" id="UP000287296">
    <property type="component" value="Unassembled WGS sequence"/>
</dbReference>
<comment type="caution">
    <text evidence="1">The sequence shown here is derived from an EMBL/GenBank/DDBJ whole genome shotgun (WGS) entry which is preliminary data.</text>
</comment>
<dbReference type="AlphaFoldDB" id="A0A429X1R4"/>
<name>A0A429X1R4_SIMTE</name>
<dbReference type="RefSeq" id="WP_120118571.1">
    <property type="nucleotide sequence ID" value="NZ_QYTW02000035.1"/>
</dbReference>
<accession>A0A429X1R4</accession>
<proteinExistence type="predicted"/>
<dbReference type="OrthoDB" id="2890139at2"/>
<organism evidence="1 2">
    <name type="scientific">Siminovitchia terrae</name>
    <name type="common">Bacillus terrae</name>
    <dbReference type="NCBI Taxonomy" id="1914933"/>
    <lineage>
        <taxon>Bacteria</taxon>
        <taxon>Bacillati</taxon>
        <taxon>Bacillota</taxon>
        <taxon>Bacilli</taxon>
        <taxon>Bacillales</taxon>
        <taxon>Bacillaceae</taxon>
        <taxon>Siminovitchia</taxon>
    </lineage>
</organism>
<protein>
    <submittedName>
        <fullName evidence="1">Uncharacterized protein</fullName>
    </submittedName>
</protein>
<dbReference type="EMBL" id="QYTW02000035">
    <property type="protein sequence ID" value="RST57372.1"/>
    <property type="molecule type" value="Genomic_DNA"/>
</dbReference>
<gene>
    <name evidence="1" type="ORF">D5F11_022960</name>
</gene>